<keyword evidence="1" id="KW-0812">Transmembrane</keyword>
<keyword evidence="1" id="KW-0472">Membrane</keyword>
<name>A0A839E5P2_9MICO</name>
<reference evidence="2 3" key="1">
    <citation type="submission" date="2020-07" db="EMBL/GenBank/DDBJ databases">
        <title>Sequencing the genomes of 1000 actinobacteria strains.</title>
        <authorList>
            <person name="Klenk H.-P."/>
        </authorList>
    </citation>
    <scope>NUCLEOTIDE SEQUENCE [LARGE SCALE GENOMIC DNA]</scope>
    <source>
        <strain evidence="2 3">DSM 19663</strain>
    </source>
</reference>
<accession>A0A839E5P2</accession>
<keyword evidence="3" id="KW-1185">Reference proteome</keyword>
<evidence type="ECO:0000313" key="2">
    <source>
        <dbReference type="EMBL" id="MBA8846463.1"/>
    </source>
</evidence>
<gene>
    <name evidence="2" type="ORF">FHX53_000027</name>
</gene>
<proteinExistence type="predicted"/>
<comment type="caution">
    <text evidence="2">The sequence shown here is derived from an EMBL/GenBank/DDBJ whole genome shotgun (WGS) entry which is preliminary data.</text>
</comment>
<protein>
    <recommendedName>
        <fullName evidence="4">SAF domain-containing protein</fullName>
    </recommendedName>
</protein>
<evidence type="ECO:0000313" key="3">
    <source>
        <dbReference type="Proteomes" id="UP000585905"/>
    </source>
</evidence>
<dbReference type="Proteomes" id="UP000585905">
    <property type="component" value="Unassembled WGS sequence"/>
</dbReference>
<keyword evidence="1" id="KW-1133">Transmembrane helix</keyword>
<feature type="transmembrane region" description="Helical" evidence="1">
    <location>
        <begin position="20"/>
        <end position="40"/>
    </location>
</feature>
<dbReference type="AlphaFoldDB" id="A0A839E5P2"/>
<sequence>MSQRDRDDRPARRRAPDPRLLIGLALVVASIAGVVGIVAANDDGSEVYVAPRLLTAGELITSDDLEVRRVSLGADVSTYIAIGTLPEAGVVVARTIGEGELVPLGAVGDERGPSTTTIVVALTTPLGATVRPGDQLDLWGSPLEEAGRFGAPVVISSAAQLVREVAEEGLVAGAQAARVELLVPRRDVARILHALANGDALAAVPVSLAVGR</sequence>
<evidence type="ECO:0000256" key="1">
    <source>
        <dbReference type="SAM" id="Phobius"/>
    </source>
</evidence>
<organism evidence="2 3">
    <name type="scientific">Microcella alkalica</name>
    <dbReference type="NCBI Taxonomy" id="355930"/>
    <lineage>
        <taxon>Bacteria</taxon>
        <taxon>Bacillati</taxon>
        <taxon>Actinomycetota</taxon>
        <taxon>Actinomycetes</taxon>
        <taxon>Micrococcales</taxon>
        <taxon>Microbacteriaceae</taxon>
        <taxon>Microcella</taxon>
    </lineage>
</organism>
<dbReference type="EMBL" id="JACGWX010000001">
    <property type="protein sequence ID" value="MBA8846463.1"/>
    <property type="molecule type" value="Genomic_DNA"/>
</dbReference>
<dbReference type="RefSeq" id="WP_182489070.1">
    <property type="nucleotide sequence ID" value="NZ_BAAAOV010000003.1"/>
</dbReference>
<evidence type="ECO:0008006" key="4">
    <source>
        <dbReference type="Google" id="ProtNLM"/>
    </source>
</evidence>